<accession>A0ABW1XLU4</accession>
<gene>
    <name evidence="1" type="ORF">ACFP85_12795</name>
</gene>
<keyword evidence="2" id="KW-1185">Reference proteome</keyword>
<reference evidence="2" key="1">
    <citation type="journal article" date="2019" name="Int. J. Syst. Evol. Microbiol.">
        <title>The Global Catalogue of Microorganisms (GCM) 10K type strain sequencing project: providing services to taxonomists for standard genome sequencing and annotation.</title>
        <authorList>
            <consortium name="The Broad Institute Genomics Platform"/>
            <consortium name="The Broad Institute Genome Sequencing Center for Infectious Disease"/>
            <person name="Wu L."/>
            <person name="Ma J."/>
        </authorList>
    </citation>
    <scope>NUCLEOTIDE SEQUENCE [LARGE SCALE GENOMIC DNA]</scope>
    <source>
        <strain evidence="2">CGMCC 1.16031</strain>
    </source>
</reference>
<evidence type="ECO:0000313" key="2">
    <source>
        <dbReference type="Proteomes" id="UP001596364"/>
    </source>
</evidence>
<proteinExistence type="predicted"/>
<dbReference type="Proteomes" id="UP001596364">
    <property type="component" value="Unassembled WGS sequence"/>
</dbReference>
<evidence type="ECO:0000313" key="1">
    <source>
        <dbReference type="EMBL" id="MFC6441024.1"/>
    </source>
</evidence>
<comment type="caution">
    <text evidence="1">The sequence shown here is derived from an EMBL/GenBank/DDBJ whole genome shotgun (WGS) entry which is preliminary data.</text>
</comment>
<dbReference type="RefSeq" id="WP_131258635.1">
    <property type="nucleotide sequence ID" value="NZ_JBHSUS010000001.1"/>
</dbReference>
<dbReference type="EMBL" id="JBHSUS010000001">
    <property type="protein sequence ID" value="MFC6441024.1"/>
    <property type="molecule type" value="Genomic_DNA"/>
</dbReference>
<sequence>MTMKYENKINLHRAVKEIESLLAHELGLSDASFSLVIGAATEEGSDQKDTLLSLSNAGGRGDTLMLLMAGVAAMSGAGAFESVHEESDVEIDDNVVPFTGGMH</sequence>
<organism evidence="1 2">
    <name type="scientific">Pseudobowmanella zhangzhouensis</name>
    <dbReference type="NCBI Taxonomy" id="1537679"/>
    <lineage>
        <taxon>Bacteria</taxon>
        <taxon>Pseudomonadati</taxon>
        <taxon>Pseudomonadota</taxon>
        <taxon>Gammaproteobacteria</taxon>
        <taxon>Alteromonadales</taxon>
        <taxon>Alteromonadaceae</taxon>
    </lineage>
</organism>
<protein>
    <submittedName>
        <fullName evidence="1">Uncharacterized protein</fullName>
    </submittedName>
</protein>
<name>A0ABW1XLU4_9ALTE</name>